<evidence type="ECO:0000256" key="3">
    <source>
        <dbReference type="ARBA" id="ARBA00022448"/>
    </source>
</evidence>
<dbReference type="PANTHER" id="PTHR30445:SF3">
    <property type="entry name" value="TRANSPORT PROTEIN YIDE-RELATED"/>
    <property type="match status" value="1"/>
</dbReference>
<dbReference type="GO" id="GO:0006813">
    <property type="term" value="P:potassium ion transport"/>
    <property type="evidence" value="ECO:0007669"/>
    <property type="project" value="InterPro"/>
</dbReference>
<feature type="transmembrane region" description="Helical" evidence="8">
    <location>
        <begin position="443"/>
        <end position="461"/>
    </location>
</feature>
<comment type="subcellular location">
    <subcellularLocation>
        <location evidence="1">Cell membrane</location>
        <topology evidence="1">Multi-pass membrane protein</topology>
    </subcellularLocation>
</comment>
<feature type="transmembrane region" description="Helical" evidence="8">
    <location>
        <begin position="124"/>
        <end position="144"/>
    </location>
</feature>
<feature type="transmembrane region" description="Helical" evidence="8">
    <location>
        <begin position="403"/>
        <end position="422"/>
    </location>
</feature>
<dbReference type="GO" id="GO:0005886">
    <property type="term" value="C:plasma membrane"/>
    <property type="evidence" value="ECO:0007669"/>
    <property type="project" value="UniProtKB-SubCell"/>
</dbReference>
<feature type="transmembrane region" description="Helical" evidence="8">
    <location>
        <begin position="69"/>
        <end position="88"/>
    </location>
</feature>
<keyword evidence="6 8" id="KW-1133">Transmembrane helix</keyword>
<comment type="similarity">
    <text evidence="2">Belongs to the AAE transporter (TC 2.A.81) family.</text>
</comment>
<evidence type="ECO:0000259" key="9">
    <source>
        <dbReference type="PROSITE" id="PS51202"/>
    </source>
</evidence>
<dbReference type="InterPro" id="IPR050144">
    <property type="entry name" value="AAE_transporter"/>
</dbReference>
<evidence type="ECO:0000256" key="8">
    <source>
        <dbReference type="SAM" id="Phobius"/>
    </source>
</evidence>
<accession>A0A2Z4Y3N0</accession>
<gene>
    <name evidence="10" type="ORF">BRCON_0759</name>
</gene>
<dbReference type="Proteomes" id="UP000262583">
    <property type="component" value="Chromosome"/>
</dbReference>
<evidence type="ECO:0000256" key="1">
    <source>
        <dbReference type="ARBA" id="ARBA00004651"/>
    </source>
</evidence>
<feature type="transmembrane region" description="Helical" evidence="8">
    <location>
        <begin position="473"/>
        <end position="495"/>
    </location>
</feature>
<evidence type="ECO:0000256" key="2">
    <source>
        <dbReference type="ARBA" id="ARBA00009854"/>
    </source>
</evidence>
<dbReference type="SUPFAM" id="SSF116726">
    <property type="entry name" value="TrkA C-terminal domain-like"/>
    <property type="match status" value="2"/>
</dbReference>
<evidence type="ECO:0000256" key="7">
    <source>
        <dbReference type="ARBA" id="ARBA00023136"/>
    </source>
</evidence>
<feature type="transmembrane region" description="Helical" evidence="8">
    <location>
        <begin position="377"/>
        <end position="397"/>
    </location>
</feature>
<dbReference type="Pfam" id="PF06826">
    <property type="entry name" value="Asp-Al_Ex"/>
    <property type="match status" value="2"/>
</dbReference>
<keyword evidence="5 8" id="KW-0812">Transmembrane</keyword>
<dbReference type="PANTHER" id="PTHR30445">
    <property type="entry name" value="K(+)_H(+) ANTIPORTER SUBUNIT KHTT"/>
    <property type="match status" value="1"/>
</dbReference>
<dbReference type="InterPro" id="IPR036721">
    <property type="entry name" value="RCK_C_sf"/>
</dbReference>
<organism evidence="10 11">
    <name type="scientific">Sumerlaea chitinivorans</name>
    <dbReference type="NCBI Taxonomy" id="2250252"/>
    <lineage>
        <taxon>Bacteria</taxon>
        <taxon>Candidatus Sumerlaeota</taxon>
        <taxon>Candidatus Sumerlaeia</taxon>
        <taxon>Candidatus Sumerlaeales</taxon>
        <taxon>Candidatus Sumerlaeaceae</taxon>
        <taxon>Candidatus Sumerlaea</taxon>
    </lineage>
</organism>
<dbReference type="NCBIfam" id="TIGR01625">
    <property type="entry name" value="YidE_YbjL_dupl"/>
    <property type="match status" value="2"/>
</dbReference>
<dbReference type="InterPro" id="IPR006512">
    <property type="entry name" value="YidE_YbjL"/>
</dbReference>
<dbReference type="NCBIfam" id="NF003007">
    <property type="entry name" value="PRK03818.1"/>
    <property type="match status" value="1"/>
</dbReference>
<feature type="transmembrane region" description="Helical" evidence="8">
    <location>
        <begin position="533"/>
        <end position="555"/>
    </location>
</feature>
<dbReference type="Pfam" id="PF02080">
    <property type="entry name" value="TrkA_C"/>
    <property type="match status" value="2"/>
</dbReference>
<evidence type="ECO:0000256" key="6">
    <source>
        <dbReference type="ARBA" id="ARBA00022989"/>
    </source>
</evidence>
<feature type="domain" description="RCK C-terminal" evidence="9">
    <location>
        <begin position="283"/>
        <end position="367"/>
    </location>
</feature>
<dbReference type="InterPro" id="IPR006037">
    <property type="entry name" value="RCK_C"/>
</dbReference>
<dbReference type="EMBL" id="CP030759">
    <property type="protein sequence ID" value="AXA35536.1"/>
    <property type="molecule type" value="Genomic_DNA"/>
</dbReference>
<keyword evidence="3" id="KW-0813">Transport</keyword>
<feature type="transmembrane region" description="Helical" evidence="8">
    <location>
        <begin position="100"/>
        <end position="117"/>
    </location>
</feature>
<feature type="domain" description="RCK C-terminal" evidence="9">
    <location>
        <begin position="197"/>
        <end position="282"/>
    </location>
</feature>
<evidence type="ECO:0000313" key="10">
    <source>
        <dbReference type="EMBL" id="AXA35536.1"/>
    </source>
</evidence>
<evidence type="ECO:0000256" key="5">
    <source>
        <dbReference type="ARBA" id="ARBA00022692"/>
    </source>
</evidence>
<keyword evidence="4" id="KW-1003">Cell membrane</keyword>
<proteinExistence type="inferred from homology"/>
<evidence type="ECO:0000313" key="11">
    <source>
        <dbReference type="Proteomes" id="UP000262583"/>
    </source>
</evidence>
<sequence>MNWFGDLFFVQSAAQAVVVLLLVSAVGLAFGSVRVFGVSLGIGGVLFAGLLFGHLKISLDEHVLEFAREFGLILFVYTIGMQVGPGFFSSLRREGLPLNLLAGSVVLGGVLLAYLIYRFGNVPVPVVAGLFAGATTNTPALAAAQQALKDVPNLDPVVRTQPGLAYAIAYPFGIMGIIITMLLIRYVFRINPQEEAARFLSLQRAAIPKPATMNIEVQNPNLEGLPLEKVPVISDGGVVVSRILHDNRVEVAQPDTILHVGDILLAVGPKEKLEEVRLIVGRESAVDVKSVPSRITTRRIVVTRKSAVGKTLDELETPRLYDVNLTRVSRAEIEFTPTPDFRLQFGDTVLAVGEEHAIQKVADELGNSPKQLNHPQMIPILLGIVLGVIVGSCPIFLPGLPAPVRLGLAGGPLLIAILLSRLGRLGPLVWYMPISANFMLRELGIVLFLSCVGLRAGDQFVATLTQGDGFRWLLYGAMITLIPILTVAFIARYFMKLNYASLCGLLAGSMTDPPALAFAGATTGSEAPYISYATVYPLVMLMRVLGAQALVLMLMRL</sequence>
<name>A0A2Z4Y3N0_SUMC1</name>
<dbReference type="KEGG" id="schv:BRCON_0759"/>
<reference evidence="10 11" key="1">
    <citation type="submission" date="2018-05" db="EMBL/GenBank/DDBJ databases">
        <title>A metagenomic window into the 2 km-deep terrestrial subsurface aquifer revealed taxonomically and functionally diverse microbial community comprising novel uncultured bacterial lineages.</title>
        <authorList>
            <person name="Kadnikov V.V."/>
            <person name="Mardanov A.V."/>
            <person name="Beletsky A.V."/>
            <person name="Banks D."/>
            <person name="Pimenov N.V."/>
            <person name="Frank Y.A."/>
            <person name="Karnachuk O.V."/>
            <person name="Ravin N.V."/>
        </authorList>
    </citation>
    <scope>NUCLEOTIDE SEQUENCE [LARGE SCALE GENOMIC DNA]</scope>
    <source>
        <strain evidence="10">BY</strain>
    </source>
</reference>
<dbReference type="PROSITE" id="PS51202">
    <property type="entry name" value="RCK_C"/>
    <property type="match status" value="2"/>
</dbReference>
<dbReference type="AlphaFoldDB" id="A0A2Z4Y3N0"/>
<dbReference type="Gene3D" id="3.30.70.1450">
    <property type="entry name" value="Regulator of K+ conductance, C-terminal domain"/>
    <property type="match status" value="2"/>
</dbReference>
<protein>
    <submittedName>
        <fullName evidence="10">Mediator of hyperadherence YidE</fullName>
    </submittedName>
</protein>
<feature type="transmembrane region" description="Helical" evidence="8">
    <location>
        <begin position="36"/>
        <end position="57"/>
    </location>
</feature>
<feature type="transmembrane region" description="Helical" evidence="8">
    <location>
        <begin position="7"/>
        <end position="30"/>
    </location>
</feature>
<dbReference type="GO" id="GO:0008324">
    <property type="term" value="F:monoatomic cation transmembrane transporter activity"/>
    <property type="evidence" value="ECO:0007669"/>
    <property type="project" value="InterPro"/>
</dbReference>
<feature type="transmembrane region" description="Helical" evidence="8">
    <location>
        <begin position="164"/>
        <end position="188"/>
    </location>
</feature>
<feature type="transmembrane region" description="Helical" evidence="8">
    <location>
        <begin position="502"/>
        <end position="521"/>
    </location>
</feature>
<evidence type="ECO:0000256" key="4">
    <source>
        <dbReference type="ARBA" id="ARBA00022475"/>
    </source>
</evidence>
<keyword evidence="7 8" id="KW-0472">Membrane</keyword>